<dbReference type="EMBL" id="JYDS01001123">
    <property type="protein sequence ID" value="KRY99604.1"/>
    <property type="molecule type" value="Genomic_DNA"/>
</dbReference>
<protein>
    <submittedName>
        <fullName evidence="1">Uncharacterized protein</fullName>
    </submittedName>
</protein>
<dbReference type="AlphaFoldDB" id="A0A0V1GN20"/>
<proteinExistence type="predicted"/>
<evidence type="ECO:0000313" key="1">
    <source>
        <dbReference type="EMBL" id="KRY99604.1"/>
    </source>
</evidence>
<accession>A0A0V1GN20</accession>
<name>A0A0V1GN20_TRIPS</name>
<keyword evidence="2" id="KW-1185">Reference proteome</keyword>
<comment type="caution">
    <text evidence="1">The sequence shown here is derived from an EMBL/GenBank/DDBJ whole genome shotgun (WGS) entry which is preliminary data.</text>
</comment>
<dbReference type="Proteomes" id="UP000054805">
    <property type="component" value="Unassembled WGS sequence"/>
</dbReference>
<organism evidence="1 2">
    <name type="scientific">Trichinella pseudospiralis</name>
    <name type="common">Parasitic roundworm</name>
    <dbReference type="NCBI Taxonomy" id="6337"/>
    <lineage>
        <taxon>Eukaryota</taxon>
        <taxon>Metazoa</taxon>
        <taxon>Ecdysozoa</taxon>
        <taxon>Nematoda</taxon>
        <taxon>Enoplea</taxon>
        <taxon>Dorylaimia</taxon>
        <taxon>Trichinellida</taxon>
        <taxon>Trichinellidae</taxon>
        <taxon>Trichinella</taxon>
    </lineage>
</organism>
<gene>
    <name evidence="1" type="ORF">T4B_12642</name>
</gene>
<reference evidence="1 2" key="1">
    <citation type="submission" date="2015-01" db="EMBL/GenBank/DDBJ databases">
        <title>Evolution of Trichinella species and genotypes.</title>
        <authorList>
            <person name="Korhonen P.K."/>
            <person name="Edoardo P."/>
            <person name="Giuseppe L.R."/>
            <person name="Gasser R.B."/>
        </authorList>
    </citation>
    <scope>NUCLEOTIDE SEQUENCE [LARGE SCALE GENOMIC DNA]</scope>
    <source>
        <strain evidence="1">ISS588</strain>
    </source>
</reference>
<sequence length="82" mass="9574">MICRRFSKSSTYTSLFPLNLFKDGNVSGYFAFICDFRNRPHTHHFSHSISLKMEMLAVFLLLSVNMTNSEAEQHSIFIHLFI</sequence>
<evidence type="ECO:0000313" key="2">
    <source>
        <dbReference type="Proteomes" id="UP000054805"/>
    </source>
</evidence>